<dbReference type="UniPathway" id="UPA00074">
    <property type="reaction ID" value="UER00128"/>
</dbReference>
<comment type="subcellular location">
    <subcellularLocation>
        <location evidence="1">Cytoplasm</location>
    </subcellularLocation>
</comment>
<evidence type="ECO:0000256" key="9">
    <source>
        <dbReference type="ARBA" id="ARBA00022755"/>
    </source>
</evidence>
<dbReference type="SUPFAM" id="SSF55326">
    <property type="entry name" value="PurM N-terminal domain-like"/>
    <property type="match status" value="2"/>
</dbReference>
<dbReference type="InterPro" id="IPR010918">
    <property type="entry name" value="PurM-like_C_dom"/>
</dbReference>
<organism evidence="23 24">
    <name type="scientific">Ascodesmis nigricans</name>
    <dbReference type="NCBI Taxonomy" id="341454"/>
    <lineage>
        <taxon>Eukaryota</taxon>
        <taxon>Fungi</taxon>
        <taxon>Dikarya</taxon>
        <taxon>Ascomycota</taxon>
        <taxon>Pezizomycotina</taxon>
        <taxon>Pezizomycetes</taxon>
        <taxon>Pezizales</taxon>
        <taxon>Ascodesmidaceae</taxon>
        <taxon>Ascodesmis</taxon>
    </lineage>
</organism>
<dbReference type="CDD" id="cd01740">
    <property type="entry name" value="GATase1_FGAR_AT"/>
    <property type="match status" value="1"/>
</dbReference>
<dbReference type="HAMAP" id="MF_00419">
    <property type="entry name" value="PurL_1"/>
    <property type="match status" value="1"/>
</dbReference>
<evidence type="ECO:0000259" key="21">
    <source>
        <dbReference type="Pfam" id="PF18076"/>
    </source>
</evidence>
<evidence type="ECO:0000256" key="11">
    <source>
        <dbReference type="ARBA" id="ARBA00022842"/>
    </source>
</evidence>
<dbReference type="NCBIfam" id="TIGR01735">
    <property type="entry name" value="FGAM_synt"/>
    <property type="match status" value="1"/>
</dbReference>
<feature type="domain" description="PurM-like C-terminal" evidence="19">
    <location>
        <begin position="478"/>
        <end position="630"/>
    </location>
</feature>
<dbReference type="CDD" id="cd02204">
    <property type="entry name" value="PurL_repeat2"/>
    <property type="match status" value="1"/>
</dbReference>
<comment type="function">
    <text evidence="16">Phosphoribosylformylglycinamidine synthase involved in the purines biosynthetic pathway. Catalyzes the ATP-dependent conversion of formylglycinamide ribonucleotide (FGAR) and glutamine to yield formylglycinamidine ribonucleotide (FGAM) and glutamate.</text>
</comment>
<evidence type="ECO:0000256" key="17">
    <source>
        <dbReference type="ARBA" id="ARBA00071729"/>
    </source>
</evidence>
<keyword evidence="6" id="KW-0436">Ligase</keyword>
<keyword evidence="5" id="KW-0963">Cytoplasm</keyword>
<evidence type="ECO:0000256" key="15">
    <source>
        <dbReference type="ARBA" id="ARBA00052585"/>
    </source>
</evidence>
<comment type="similarity">
    <text evidence="3">In the N-terminal section; belongs to the FGAMS family.</text>
</comment>
<dbReference type="Gene3D" id="3.30.1330.10">
    <property type="entry name" value="PurM-like, N-terminal domain"/>
    <property type="match status" value="2"/>
</dbReference>
<comment type="pathway">
    <text evidence="2">Purine metabolism; IMP biosynthesis via de novo pathway; 5-amino-1-(5-phospho-D-ribosyl)imidazole from N(2)-formyl-N(1)-(5-phospho-D-ribosyl)glycinamide: step 1/2.</text>
</comment>
<dbReference type="FunFam" id="3.90.650.10:FF:000002">
    <property type="entry name" value="Phosphoribosylformylglycinamidine synthase"/>
    <property type="match status" value="1"/>
</dbReference>
<reference evidence="23 24" key="1">
    <citation type="submission" date="2019-04" db="EMBL/GenBank/DDBJ databases">
        <title>Comparative genomics and transcriptomics to analyze fruiting body development in filamentous ascomycetes.</title>
        <authorList>
            <consortium name="DOE Joint Genome Institute"/>
            <person name="Lutkenhaus R."/>
            <person name="Traeger S."/>
            <person name="Breuer J."/>
            <person name="Kuo A."/>
            <person name="Lipzen A."/>
            <person name="Pangilinan J."/>
            <person name="Dilworth D."/>
            <person name="Sandor L."/>
            <person name="Poggeler S."/>
            <person name="Barry K."/>
            <person name="Grigoriev I.V."/>
            <person name="Nowrousian M."/>
        </authorList>
    </citation>
    <scope>NUCLEOTIDE SEQUENCE [LARGE SCALE GENOMIC DNA]</scope>
    <source>
        <strain evidence="23 24">CBS 389.68</strain>
    </source>
</reference>
<dbReference type="Pfam" id="PF18076">
    <property type="entry name" value="FGAR-AT_N"/>
    <property type="match status" value="1"/>
</dbReference>
<dbReference type="PROSITE" id="PS51273">
    <property type="entry name" value="GATASE_TYPE_1"/>
    <property type="match status" value="1"/>
</dbReference>
<feature type="region of interest" description="Disordered" evidence="18">
    <location>
        <begin position="340"/>
        <end position="372"/>
    </location>
</feature>
<dbReference type="PANTHER" id="PTHR10099:SF1">
    <property type="entry name" value="PHOSPHORIBOSYLFORMYLGLYCINAMIDINE SYNTHASE"/>
    <property type="match status" value="1"/>
</dbReference>
<evidence type="ECO:0000256" key="1">
    <source>
        <dbReference type="ARBA" id="ARBA00004496"/>
    </source>
</evidence>
<evidence type="ECO:0000256" key="2">
    <source>
        <dbReference type="ARBA" id="ARBA00004920"/>
    </source>
</evidence>
<evidence type="ECO:0000256" key="16">
    <source>
        <dbReference type="ARBA" id="ARBA00057317"/>
    </source>
</evidence>
<evidence type="ECO:0000256" key="14">
    <source>
        <dbReference type="ARBA" id="ARBA00032632"/>
    </source>
</evidence>
<dbReference type="SUPFAM" id="SSF52317">
    <property type="entry name" value="Class I glutamine amidotransferase-like"/>
    <property type="match status" value="1"/>
</dbReference>
<dbReference type="NCBIfam" id="NF003672">
    <property type="entry name" value="PRK05297.1"/>
    <property type="match status" value="1"/>
</dbReference>
<dbReference type="Pfam" id="PF22689">
    <property type="entry name" value="FGAR-AT_PurM_N-like"/>
    <property type="match status" value="1"/>
</dbReference>
<evidence type="ECO:0000256" key="6">
    <source>
        <dbReference type="ARBA" id="ARBA00022598"/>
    </source>
</evidence>
<dbReference type="STRING" id="341454.A0A4S2N4F6"/>
<evidence type="ECO:0000256" key="12">
    <source>
        <dbReference type="ARBA" id="ARBA00022962"/>
    </source>
</evidence>
<evidence type="ECO:0000259" key="19">
    <source>
        <dbReference type="Pfam" id="PF02769"/>
    </source>
</evidence>
<evidence type="ECO:0000256" key="13">
    <source>
        <dbReference type="ARBA" id="ARBA00029823"/>
    </source>
</evidence>
<evidence type="ECO:0000256" key="8">
    <source>
        <dbReference type="ARBA" id="ARBA00022741"/>
    </source>
</evidence>
<dbReference type="InterPro" id="IPR041609">
    <property type="entry name" value="PurL_linker"/>
</dbReference>
<dbReference type="SUPFAM" id="SSF82697">
    <property type="entry name" value="PurS-like"/>
    <property type="match status" value="1"/>
</dbReference>
<evidence type="ECO:0000259" key="20">
    <source>
        <dbReference type="Pfam" id="PF18072"/>
    </source>
</evidence>
<dbReference type="FunFam" id="3.30.1330.10:FF:000005">
    <property type="entry name" value="Phosphoribosylformylglycinamidine synthase"/>
    <property type="match status" value="1"/>
</dbReference>
<evidence type="ECO:0000256" key="3">
    <source>
        <dbReference type="ARBA" id="ARBA00008608"/>
    </source>
</evidence>
<dbReference type="GO" id="GO:0005524">
    <property type="term" value="F:ATP binding"/>
    <property type="evidence" value="ECO:0007669"/>
    <property type="project" value="UniProtKB-KW"/>
</dbReference>
<dbReference type="FunCoup" id="A0A4S2N4F6">
    <property type="interactions" value="954"/>
</dbReference>
<dbReference type="FunFam" id="3.40.50.880:FF:000008">
    <property type="entry name" value="Phosphoribosylformylglycinamidine synthase"/>
    <property type="match status" value="1"/>
</dbReference>
<dbReference type="InterPro" id="IPR040707">
    <property type="entry name" value="FGAR-AT_N"/>
</dbReference>
<dbReference type="InterPro" id="IPR029062">
    <property type="entry name" value="Class_I_gatase-like"/>
</dbReference>
<evidence type="ECO:0000256" key="5">
    <source>
        <dbReference type="ARBA" id="ARBA00022490"/>
    </source>
</evidence>
<feature type="domain" description="PurM-like C-terminal" evidence="19">
    <location>
        <begin position="893"/>
        <end position="1025"/>
    </location>
</feature>
<dbReference type="GO" id="GO:0004642">
    <property type="term" value="F:phosphoribosylformylglycinamidine synthase activity"/>
    <property type="evidence" value="ECO:0007669"/>
    <property type="project" value="UniProtKB-EC"/>
</dbReference>
<feature type="domain" description="FGAR-AT PurM N-terminal-like" evidence="22">
    <location>
        <begin position="711"/>
        <end position="872"/>
    </location>
</feature>
<dbReference type="Gene3D" id="3.40.50.880">
    <property type="match status" value="1"/>
</dbReference>
<dbReference type="EMBL" id="ML220113">
    <property type="protein sequence ID" value="TGZ84013.1"/>
    <property type="molecule type" value="Genomic_DNA"/>
</dbReference>
<dbReference type="OrthoDB" id="6666987at2759"/>
<dbReference type="InterPro" id="IPR055181">
    <property type="entry name" value="FGAR-AT_PurM_N-like"/>
</dbReference>
<keyword evidence="24" id="KW-1185">Reference proteome</keyword>
<dbReference type="Gene3D" id="1.10.8.750">
    <property type="entry name" value="Phosphoribosylformylglycinamidine synthase, linker domain"/>
    <property type="match status" value="1"/>
</dbReference>
<keyword evidence="8" id="KW-0547">Nucleotide-binding</keyword>
<evidence type="ECO:0000256" key="4">
    <source>
        <dbReference type="ARBA" id="ARBA00012747"/>
    </source>
</evidence>
<dbReference type="Proteomes" id="UP000298138">
    <property type="component" value="Unassembled WGS sequence"/>
</dbReference>
<dbReference type="CDD" id="cd02203">
    <property type="entry name" value="PurL_repeat1"/>
    <property type="match status" value="1"/>
</dbReference>
<dbReference type="EC" id="6.3.5.3" evidence="4"/>
<proteinExistence type="inferred from homology"/>
<keyword evidence="12" id="KW-0315">Glutamine amidotransferase</keyword>
<dbReference type="Gene3D" id="3.90.650.10">
    <property type="entry name" value="PurM-like C-terminal domain"/>
    <property type="match status" value="2"/>
</dbReference>
<evidence type="ECO:0000256" key="7">
    <source>
        <dbReference type="ARBA" id="ARBA00022723"/>
    </source>
</evidence>
<feature type="domain" description="Phosphoribosylformylglycinamidine synthase N-terminal" evidence="21">
    <location>
        <begin position="87"/>
        <end position="187"/>
    </location>
</feature>
<dbReference type="SMART" id="SM01211">
    <property type="entry name" value="GATase_5"/>
    <property type="match status" value="1"/>
</dbReference>
<dbReference type="PANTHER" id="PTHR10099">
    <property type="entry name" value="PHOSPHORIBOSYLFORMYLGLYCINAMIDINE SYNTHASE"/>
    <property type="match status" value="1"/>
</dbReference>
<keyword evidence="11" id="KW-0460">Magnesium</keyword>
<dbReference type="InterPro" id="IPR036921">
    <property type="entry name" value="PurM-like_N_sf"/>
</dbReference>
<comment type="catalytic activity">
    <reaction evidence="15">
        <text>N(2)-formyl-N(1)-(5-phospho-beta-D-ribosyl)glycinamide + L-glutamine + ATP + H2O = 2-formamido-N(1)-(5-O-phospho-beta-D-ribosyl)acetamidine + L-glutamate + ADP + phosphate + H(+)</text>
        <dbReference type="Rhea" id="RHEA:17129"/>
        <dbReference type="ChEBI" id="CHEBI:15377"/>
        <dbReference type="ChEBI" id="CHEBI:15378"/>
        <dbReference type="ChEBI" id="CHEBI:29985"/>
        <dbReference type="ChEBI" id="CHEBI:30616"/>
        <dbReference type="ChEBI" id="CHEBI:43474"/>
        <dbReference type="ChEBI" id="CHEBI:58359"/>
        <dbReference type="ChEBI" id="CHEBI:147286"/>
        <dbReference type="ChEBI" id="CHEBI:147287"/>
        <dbReference type="ChEBI" id="CHEBI:456216"/>
        <dbReference type="EC" id="6.3.5.3"/>
    </reaction>
</comment>
<keyword evidence="9" id="KW-0658">Purine biosynthesis</keyword>
<evidence type="ECO:0000256" key="18">
    <source>
        <dbReference type="SAM" id="MobiDB-lite"/>
    </source>
</evidence>
<dbReference type="GO" id="GO:0005737">
    <property type="term" value="C:cytoplasm"/>
    <property type="evidence" value="ECO:0007669"/>
    <property type="project" value="UniProtKB-SubCell"/>
</dbReference>
<dbReference type="Pfam" id="PF02769">
    <property type="entry name" value="AIRS_C"/>
    <property type="match status" value="2"/>
</dbReference>
<dbReference type="GO" id="GO:0006189">
    <property type="term" value="P:'de novo' IMP biosynthetic process"/>
    <property type="evidence" value="ECO:0007669"/>
    <property type="project" value="UniProtKB-UniPathway"/>
</dbReference>
<dbReference type="InterPro" id="IPR036604">
    <property type="entry name" value="PurS-like_sf"/>
</dbReference>
<accession>A0A4S2N4F6</accession>
<dbReference type="SUPFAM" id="SSF56042">
    <property type="entry name" value="PurM C-terminal domain-like"/>
    <property type="match status" value="2"/>
</dbReference>
<evidence type="ECO:0000259" key="22">
    <source>
        <dbReference type="Pfam" id="PF22689"/>
    </source>
</evidence>
<keyword evidence="10" id="KW-0067">ATP-binding</keyword>
<dbReference type="InParanoid" id="A0A4S2N4F6"/>
<dbReference type="Pfam" id="PF18072">
    <property type="entry name" value="FGAR-AT_linker"/>
    <property type="match status" value="1"/>
</dbReference>
<gene>
    <name evidence="23" type="ORF">EX30DRAFT_338582</name>
</gene>
<dbReference type="InterPro" id="IPR010073">
    <property type="entry name" value="PurL_large"/>
</dbReference>
<dbReference type="FunFam" id="3.30.1330.10:FF:000002">
    <property type="entry name" value="Phosphoribosylformylglycinamidine synthase"/>
    <property type="match status" value="1"/>
</dbReference>
<evidence type="ECO:0000256" key="10">
    <source>
        <dbReference type="ARBA" id="ARBA00022840"/>
    </source>
</evidence>
<protein>
    <recommendedName>
        <fullName evidence="17">Phosphoribosylformylglycinamidine synthase</fullName>
        <ecNumber evidence="4">6.3.5.3</ecNumber>
    </recommendedName>
    <alternativeName>
        <fullName evidence="14">Formylglycinamide ribonucleotide amidotransferase</fullName>
    </alternativeName>
    <alternativeName>
        <fullName evidence="13">Formylglycinamide ribotide amidotransferase</fullName>
    </alternativeName>
</protein>
<evidence type="ECO:0000313" key="23">
    <source>
        <dbReference type="EMBL" id="TGZ84013.1"/>
    </source>
</evidence>
<dbReference type="InterPro" id="IPR036676">
    <property type="entry name" value="PurM-like_C_sf"/>
</dbReference>
<keyword evidence="7" id="KW-0479">Metal-binding</keyword>
<dbReference type="FunFam" id="1.10.8.750:FF:000002">
    <property type="entry name" value="Phosphoribosylformylglycinamidine synthase"/>
    <property type="match status" value="1"/>
</dbReference>
<evidence type="ECO:0000313" key="24">
    <source>
        <dbReference type="Proteomes" id="UP000298138"/>
    </source>
</evidence>
<feature type="domain" description="Phosphoribosylformylglycinamidine synthase linker" evidence="20">
    <location>
        <begin position="211"/>
        <end position="263"/>
    </location>
</feature>
<sequence length="1367" mass="147125">MAAVNQHLTLSGAPAFSSFRLVELTDAINRSLPAGPRLSSIASLHLHYICPTSPEALEDLRNTSGANRNILSQLVEQNEEHTAVSEHPETKLLEKLVKGQAPNDEKNRLVLYITPRKGTITPWSSKATSIAHVCGLEKIIRRMERGVVVSLVFDGEFKESSLPFADALHDRMTETLELHSPDFESLFGTHAPLPVSHIDLHSPNATPRESLEAANKSLGLALDNSEIDYLLEAFSKTGACPRNPYDVELFMFAQVNSEHCRHKQFNADWTIDGEKKAHSLFKMIRNTHQANPNHTISAYSDNAAVLEGNEAVFWAPNPETNQWEATKEPVHMVTKVETHNHPTAVSPFPGAATGSGGEIRDEGAVGRGSKPKAGLSGFSVSDLLIPGKKQPWELDVGKPHHIASSLDIMLEAPIGSAAFNNEFGRPCTLGYFRTLTTEVPLPGGGSEVRGYHKPIMIAGGHGTVRPIHAQKDEKLVDPGAFIIVLGGPAMLIGLGGGAASSIASGEGSIDLDFASVQRGNPEQQRRAQMVIDACVALGDRNPIRSIHDVGAGGLSNALPELVHDAGLGAKFELREIDNADKGMSPLQIWCCEAQERYVMAVAEDGLKTFENIAKRERCGFSVVGRAEGKKEDPENRLVLTDRDSKEDPKVIDLPMTTLFGKPPKMKRSVESRKLPLPPFDASLKSYLSGLADTNIIKESITRIMHLPAVGSKGFLITIGDRTVTGLITRDQMVGPWQVPVSDVSVTATALMEGVKTGEAMAMGERPSLAFISPAASAKMAVAESLMNLAAADIQGGLDRVRLSANWMAPANHPGEGAALYEAVEAIGMDLCPKLGVSIPVGKDSMSMKMKWSENGQSKEVTAPMSLVITAFSTVENHWKTWTPQAKREEDGKLILVDLANGQMALGGSAIAQVYNQVGNDAPTVRDVEQFKAFFNACSVARKEDIVNAYHDRSDGGLFTTIAEMAFAGRVGVDVDISSYTKSSSTSGVISALFNEELGAVFNVSSSNLGRFVEIFTSAGIPASSIHTVATVLPVSKGQSITVRHGATAIYETTRGTLQQAWAATSHTLQRLRDNPACADSEYASILDDADPGLHYNISTPLPTLPANLLTSKPRVAIIREQGVNSHAEMAFAFHLAGFTPVDVHMTDLIESRVSLSSFTGLAACGGFSYGDVLGAGKGWAASILLHNNTRAEFQNFFNRPDTFALGVCNGCQFFSHLTELIPGSTHWPKFLRNESEQYEGRVAVLNVEPAAEKSVFLNKMVGTRLPVAVAHGEGRAVFATNNRCDVPLRYVDGHGNRATSYPRNPNGSMDAVAGVMSKDGRVLAMMPHPERTVLGGTGSWIEKKAGIWGEGTGPWVALFRGARAWVG</sequence>
<dbReference type="SUPFAM" id="SSF109736">
    <property type="entry name" value="FGAM synthase PurL, linker domain"/>
    <property type="match status" value="1"/>
</dbReference>
<dbReference type="GO" id="GO:0046872">
    <property type="term" value="F:metal ion binding"/>
    <property type="evidence" value="ECO:0007669"/>
    <property type="project" value="UniProtKB-KW"/>
</dbReference>
<dbReference type="Pfam" id="PF13507">
    <property type="entry name" value="GATase_5"/>
    <property type="match status" value="1"/>
</dbReference>
<name>A0A4S2N4F6_9PEZI</name>